<evidence type="ECO:0000313" key="4">
    <source>
        <dbReference type="Proteomes" id="UP000014977"/>
    </source>
</evidence>
<dbReference type="EMBL" id="ATHJ01000011">
    <property type="protein sequence ID" value="EPR44907.1"/>
    <property type="molecule type" value="Genomic_DNA"/>
</dbReference>
<feature type="coiled-coil region" evidence="1">
    <location>
        <begin position="57"/>
        <end position="87"/>
    </location>
</feature>
<name>S7U6E6_DESML</name>
<proteinExistence type="predicted"/>
<evidence type="ECO:0000259" key="2">
    <source>
        <dbReference type="SMART" id="SM00959"/>
    </source>
</evidence>
<keyword evidence="1" id="KW-0175">Coiled coil</keyword>
<dbReference type="STRING" id="897.B2D07_11605"/>
<reference evidence="3 4" key="1">
    <citation type="journal article" date="2013" name="Genome Announc.">
        <title>Draft genome sequences for three mercury-methylating, sulfate-reducing bacteria.</title>
        <authorList>
            <person name="Brown S.D."/>
            <person name="Hurt R.A.Jr."/>
            <person name="Gilmour C.C."/>
            <person name="Elias D.A."/>
        </authorList>
    </citation>
    <scope>NUCLEOTIDE SEQUENCE [LARGE SCALE GENOMIC DNA]</scope>
    <source>
        <strain evidence="3 4">DSM 2059</strain>
    </source>
</reference>
<dbReference type="SMART" id="SM00959">
    <property type="entry name" value="Rho_N"/>
    <property type="match status" value="1"/>
</dbReference>
<accession>S7U6E6</accession>
<sequence length="108" mass="12497">MGDKKKETKEKPLEKMTSKELRELAMSTDGITGAHGMNKEELISEIRKARGIEEPARKKTDTGVRELKKKIRELKAKRESAQASQDERMAGIYRKRMIRLKKKTRRVA</sequence>
<comment type="caution">
    <text evidence="3">The sequence shown here is derived from an EMBL/GenBank/DDBJ whole genome shotgun (WGS) entry which is preliminary data.</text>
</comment>
<dbReference type="eggNOG" id="ENOG50336AZ">
    <property type="taxonomic scope" value="Bacteria"/>
</dbReference>
<dbReference type="InterPro" id="IPR011112">
    <property type="entry name" value="Rho-like_N"/>
</dbReference>
<evidence type="ECO:0000256" key="1">
    <source>
        <dbReference type="SAM" id="Coils"/>
    </source>
</evidence>
<organism evidence="3 4">
    <name type="scientific">Desulfococcus multivorans DSM 2059</name>
    <dbReference type="NCBI Taxonomy" id="1121405"/>
    <lineage>
        <taxon>Bacteria</taxon>
        <taxon>Pseudomonadati</taxon>
        <taxon>Thermodesulfobacteriota</taxon>
        <taxon>Desulfobacteria</taxon>
        <taxon>Desulfobacterales</taxon>
        <taxon>Desulfococcaceae</taxon>
        <taxon>Desulfococcus</taxon>
    </lineage>
</organism>
<gene>
    <name evidence="3" type="ORF">dsmv_0943</name>
</gene>
<dbReference type="Proteomes" id="UP000014977">
    <property type="component" value="Unassembled WGS sequence"/>
</dbReference>
<dbReference type="GO" id="GO:0006353">
    <property type="term" value="P:DNA-templated transcription termination"/>
    <property type="evidence" value="ECO:0007669"/>
    <property type="project" value="InterPro"/>
</dbReference>
<protein>
    <submittedName>
        <fullName evidence="3">Rho termination factor domain protein</fullName>
    </submittedName>
</protein>
<dbReference type="OrthoDB" id="5471852at2"/>
<dbReference type="PATRIC" id="fig|1121405.3.peg.97"/>
<keyword evidence="4" id="KW-1185">Reference proteome</keyword>
<dbReference type="AlphaFoldDB" id="S7U6E6"/>
<dbReference type="RefSeq" id="WP_020875134.1">
    <property type="nucleotide sequence ID" value="NZ_ATHJ01000011.1"/>
</dbReference>
<dbReference type="Pfam" id="PF07498">
    <property type="entry name" value="Rho_N"/>
    <property type="match status" value="1"/>
</dbReference>
<feature type="domain" description="Rho termination factor-like N-terminal" evidence="2">
    <location>
        <begin position="12"/>
        <end position="54"/>
    </location>
</feature>
<evidence type="ECO:0000313" key="3">
    <source>
        <dbReference type="EMBL" id="EPR44907.1"/>
    </source>
</evidence>